<dbReference type="PANTHER" id="PTHR11079">
    <property type="entry name" value="CYTOSINE DEAMINASE FAMILY MEMBER"/>
    <property type="match status" value="1"/>
</dbReference>
<evidence type="ECO:0000256" key="4">
    <source>
        <dbReference type="ARBA" id="ARBA00022833"/>
    </source>
</evidence>
<comment type="catalytic activity">
    <reaction evidence="5 6">
        <text>adenosine(34) in tRNA + H2O + H(+) = inosine(34) in tRNA + NH4(+)</text>
        <dbReference type="Rhea" id="RHEA:43168"/>
        <dbReference type="Rhea" id="RHEA-COMP:10373"/>
        <dbReference type="Rhea" id="RHEA-COMP:10374"/>
        <dbReference type="ChEBI" id="CHEBI:15377"/>
        <dbReference type="ChEBI" id="CHEBI:15378"/>
        <dbReference type="ChEBI" id="CHEBI:28938"/>
        <dbReference type="ChEBI" id="CHEBI:74411"/>
        <dbReference type="ChEBI" id="CHEBI:82852"/>
        <dbReference type="EC" id="3.5.4.33"/>
    </reaction>
</comment>
<dbReference type="CDD" id="cd01285">
    <property type="entry name" value="nucleoside_deaminase"/>
    <property type="match status" value="1"/>
</dbReference>
<dbReference type="Gene3D" id="3.40.140.10">
    <property type="entry name" value="Cytidine Deaminase, domain 2"/>
    <property type="match status" value="1"/>
</dbReference>
<dbReference type="KEGG" id="cprv:CYPRO_1608"/>
<protein>
    <recommendedName>
        <fullName evidence="6">tRNA-specific adenosine deaminase</fullName>
        <ecNumber evidence="6">3.5.4.33</ecNumber>
    </recommendedName>
</protein>
<feature type="binding site" evidence="6">
    <location>
        <position position="79"/>
    </location>
    <ligand>
        <name>Zn(2+)</name>
        <dbReference type="ChEBI" id="CHEBI:29105"/>
        <note>catalytic</note>
    </ligand>
</feature>
<dbReference type="GO" id="GO:0052717">
    <property type="term" value="F:tRNA-specific adenosine-34 deaminase activity"/>
    <property type="evidence" value="ECO:0007669"/>
    <property type="project" value="UniProtKB-UniRule"/>
</dbReference>
<feature type="binding site" evidence="6">
    <location>
        <position position="46"/>
    </location>
    <ligand>
        <name>Zn(2+)</name>
        <dbReference type="ChEBI" id="CHEBI:29105"/>
        <note>catalytic</note>
    </ligand>
</feature>
<accession>A0A345UK57</accession>
<dbReference type="AlphaFoldDB" id="A0A345UK57"/>
<dbReference type="InterPro" id="IPR058535">
    <property type="entry name" value="MafB19-deam"/>
</dbReference>
<sequence length="142" mass="15394">MRLALNEAQLAMQKGEIPVGAVVVHKNQVIGRGHNLVETLSDPTAHAEMQAITAACSTLNDKFLKECTLYVTLEPCPMCAGASVLARLKQICIGTLDSKTGACGTMMNVSSNQKLNHQVEIVHSILEEECSALLKLFFKGRR</sequence>
<dbReference type="NCBIfam" id="NF008113">
    <property type="entry name" value="PRK10860.1"/>
    <property type="match status" value="1"/>
</dbReference>
<comment type="cofactor">
    <cofactor evidence="6">
        <name>Zn(2+)</name>
        <dbReference type="ChEBI" id="CHEBI:29105"/>
    </cofactor>
    <text evidence="6">Binds 1 zinc ion per subunit.</text>
</comment>
<evidence type="ECO:0000256" key="1">
    <source>
        <dbReference type="ARBA" id="ARBA00022694"/>
    </source>
</evidence>
<evidence type="ECO:0000259" key="7">
    <source>
        <dbReference type="PROSITE" id="PS51747"/>
    </source>
</evidence>
<keyword evidence="9" id="KW-1185">Reference proteome</keyword>
<dbReference type="HAMAP" id="MF_00972">
    <property type="entry name" value="tRNA_aden_deaminase"/>
    <property type="match status" value="1"/>
</dbReference>
<keyword evidence="1 6" id="KW-0819">tRNA processing</keyword>
<evidence type="ECO:0000313" key="8">
    <source>
        <dbReference type="EMBL" id="AXJ00859.1"/>
    </source>
</evidence>
<reference evidence="8 9" key="1">
    <citation type="submission" date="2018-03" db="EMBL/GenBank/DDBJ databases">
        <title>Phenotypic and genomic properties of Cyclonatronum proteinivorum gen. nov., sp. nov., a haloalkaliphilic bacteroidete from soda lakes possessing Na+-translocating rhodopsin.</title>
        <authorList>
            <person name="Toshchakov S.V."/>
            <person name="Korzhenkov A."/>
            <person name="Samarov N.I."/>
            <person name="Kublanov I.V."/>
            <person name="Muntyan M.S."/>
            <person name="Sorokin D.Y."/>
        </authorList>
    </citation>
    <scope>NUCLEOTIDE SEQUENCE [LARGE SCALE GENOMIC DNA]</scope>
    <source>
        <strain evidence="8 9">Omega</strain>
    </source>
</reference>
<feature type="active site" description="Proton donor" evidence="6">
    <location>
        <position position="48"/>
    </location>
</feature>
<comment type="similarity">
    <text evidence="6">Belongs to the cytidine and deoxycytidylate deaminase family.</text>
</comment>
<dbReference type="Proteomes" id="UP000254808">
    <property type="component" value="Chromosome"/>
</dbReference>
<dbReference type="EMBL" id="CP027806">
    <property type="protein sequence ID" value="AXJ00859.1"/>
    <property type="molecule type" value="Genomic_DNA"/>
</dbReference>
<keyword evidence="3 6" id="KW-0378">Hydrolase</keyword>
<evidence type="ECO:0000313" key="9">
    <source>
        <dbReference type="Proteomes" id="UP000254808"/>
    </source>
</evidence>
<feature type="domain" description="CMP/dCMP-type deaminase" evidence="7">
    <location>
        <begin position="1"/>
        <end position="120"/>
    </location>
</feature>
<dbReference type="PANTHER" id="PTHR11079:SF202">
    <property type="entry name" value="TRNA-SPECIFIC ADENOSINE DEAMINASE"/>
    <property type="match status" value="1"/>
</dbReference>
<evidence type="ECO:0000256" key="5">
    <source>
        <dbReference type="ARBA" id="ARBA00048045"/>
    </source>
</evidence>
<dbReference type="InterPro" id="IPR002125">
    <property type="entry name" value="CMP_dCMP_dom"/>
</dbReference>
<keyword evidence="4 6" id="KW-0862">Zinc</keyword>
<dbReference type="PROSITE" id="PS51747">
    <property type="entry name" value="CYT_DCMP_DEAMINASES_2"/>
    <property type="match status" value="1"/>
</dbReference>
<dbReference type="InterPro" id="IPR028883">
    <property type="entry name" value="tRNA_aden_deaminase"/>
</dbReference>
<comment type="subunit">
    <text evidence="6">Homodimer.</text>
</comment>
<evidence type="ECO:0000256" key="2">
    <source>
        <dbReference type="ARBA" id="ARBA00022723"/>
    </source>
</evidence>
<dbReference type="Pfam" id="PF14437">
    <property type="entry name" value="MafB19-deam"/>
    <property type="match status" value="1"/>
</dbReference>
<dbReference type="InterPro" id="IPR016193">
    <property type="entry name" value="Cytidine_deaminase-like"/>
</dbReference>
<dbReference type="OrthoDB" id="9802676at2"/>
<name>A0A345UK57_9BACT</name>
<keyword evidence="2 6" id="KW-0479">Metal-binding</keyword>
<organism evidence="8 9">
    <name type="scientific">Cyclonatronum proteinivorum</name>
    <dbReference type="NCBI Taxonomy" id="1457365"/>
    <lineage>
        <taxon>Bacteria</taxon>
        <taxon>Pseudomonadati</taxon>
        <taxon>Balneolota</taxon>
        <taxon>Balneolia</taxon>
        <taxon>Balneolales</taxon>
        <taxon>Cyclonatronaceae</taxon>
        <taxon>Cyclonatronum</taxon>
    </lineage>
</organism>
<evidence type="ECO:0000256" key="6">
    <source>
        <dbReference type="HAMAP-Rule" id="MF_00972"/>
    </source>
</evidence>
<proteinExistence type="inferred from homology"/>
<feature type="binding site" evidence="6">
    <location>
        <position position="76"/>
    </location>
    <ligand>
        <name>Zn(2+)</name>
        <dbReference type="ChEBI" id="CHEBI:29105"/>
        <note>catalytic</note>
    </ligand>
</feature>
<evidence type="ECO:0000256" key="3">
    <source>
        <dbReference type="ARBA" id="ARBA00022801"/>
    </source>
</evidence>
<dbReference type="GO" id="GO:0002100">
    <property type="term" value="P:tRNA wobble adenosine to inosine editing"/>
    <property type="evidence" value="ECO:0007669"/>
    <property type="project" value="UniProtKB-UniRule"/>
</dbReference>
<gene>
    <name evidence="6" type="primary">tadA</name>
    <name evidence="8" type="ORF">CYPRO_1608</name>
</gene>
<dbReference type="GO" id="GO:0008270">
    <property type="term" value="F:zinc ion binding"/>
    <property type="evidence" value="ECO:0007669"/>
    <property type="project" value="UniProtKB-UniRule"/>
</dbReference>
<dbReference type="SUPFAM" id="SSF53927">
    <property type="entry name" value="Cytidine deaminase-like"/>
    <property type="match status" value="1"/>
</dbReference>
<dbReference type="EC" id="3.5.4.33" evidence="6"/>
<comment type="function">
    <text evidence="6">Catalyzes the deamination of adenosine to inosine at the wobble position 34 of tRNA(Arg2).</text>
</comment>